<feature type="transmembrane region" description="Helical" evidence="1">
    <location>
        <begin position="14"/>
        <end position="40"/>
    </location>
</feature>
<evidence type="ECO:0000313" key="3">
    <source>
        <dbReference type="Proteomes" id="UP000053593"/>
    </source>
</evidence>
<proteinExistence type="predicted"/>
<name>A0A0D0C4U3_9AGAR</name>
<feature type="transmembrane region" description="Helical" evidence="1">
    <location>
        <begin position="111"/>
        <end position="135"/>
    </location>
</feature>
<accession>A0A0D0C4U3</accession>
<reference evidence="2 3" key="1">
    <citation type="submission" date="2014-04" db="EMBL/GenBank/DDBJ databases">
        <title>Evolutionary Origins and Diversification of the Mycorrhizal Mutualists.</title>
        <authorList>
            <consortium name="DOE Joint Genome Institute"/>
            <consortium name="Mycorrhizal Genomics Consortium"/>
            <person name="Kohler A."/>
            <person name="Kuo A."/>
            <person name="Nagy L.G."/>
            <person name="Floudas D."/>
            <person name="Copeland A."/>
            <person name="Barry K.W."/>
            <person name="Cichocki N."/>
            <person name="Veneault-Fourrey C."/>
            <person name="LaButti K."/>
            <person name="Lindquist E.A."/>
            <person name="Lipzen A."/>
            <person name="Lundell T."/>
            <person name="Morin E."/>
            <person name="Murat C."/>
            <person name="Riley R."/>
            <person name="Ohm R."/>
            <person name="Sun H."/>
            <person name="Tunlid A."/>
            <person name="Henrissat B."/>
            <person name="Grigoriev I.V."/>
            <person name="Hibbett D.S."/>
            <person name="Martin F."/>
        </authorList>
    </citation>
    <scope>NUCLEOTIDE SEQUENCE [LARGE SCALE GENOMIC DNA]</scope>
    <source>
        <strain evidence="2 3">FD-317 M1</strain>
    </source>
</reference>
<dbReference type="Proteomes" id="UP000053593">
    <property type="component" value="Unassembled WGS sequence"/>
</dbReference>
<dbReference type="EMBL" id="KN834765">
    <property type="protein sequence ID" value="KIK63156.1"/>
    <property type="molecule type" value="Genomic_DNA"/>
</dbReference>
<keyword evidence="1" id="KW-1133">Transmembrane helix</keyword>
<evidence type="ECO:0000313" key="2">
    <source>
        <dbReference type="EMBL" id="KIK63156.1"/>
    </source>
</evidence>
<protein>
    <submittedName>
        <fullName evidence="2">Uncharacterized protein</fullName>
    </submittedName>
</protein>
<feature type="transmembrane region" description="Helical" evidence="1">
    <location>
        <begin position="147"/>
        <end position="170"/>
    </location>
</feature>
<gene>
    <name evidence="2" type="ORF">GYMLUDRAFT_41480</name>
</gene>
<feature type="transmembrane region" description="Helical" evidence="1">
    <location>
        <begin position="237"/>
        <end position="260"/>
    </location>
</feature>
<keyword evidence="3" id="KW-1185">Reference proteome</keyword>
<dbReference type="HOGENOM" id="CLU_044614_4_0_1"/>
<feature type="transmembrane region" description="Helical" evidence="1">
    <location>
        <begin position="61"/>
        <end position="82"/>
    </location>
</feature>
<sequence length="307" mass="34111">MSTDLLHSDYIESIAGTVVPCIITTFFLYGLYSLLFCIYIQLQIRDSQLGNRHHRPIFSRISIPALFLLLTSHVVLATISLYELLRSQTLLDWISRKQSFTLPADARYFGFWNFNLAAAGVLIVASTIADALLLYRTYTLWDRQMSPVIAPVILMLLSFGAGLYAIIIGRKGSILFVADPLAGDTMLNNAAIGILAFACSTLVTNLILTGLIVYRVRQLSQITNRYLPFSEHVNNKPLVRLIIGSCLLYPVAIIAMCVVIEVGTNLIFVTPMVAQMMGISPTFMIVEIDLALNSSIRGRRSEKPEES</sequence>
<feature type="transmembrane region" description="Helical" evidence="1">
    <location>
        <begin position="266"/>
        <end position="292"/>
    </location>
</feature>
<keyword evidence="1" id="KW-0472">Membrane</keyword>
<dbReference type="OrthoDB" id="2756618at2759"/>
<evidence type="ECO:0000256" key="1">
    <source>
        <dbReference type="SAM" id="Phobius"/>
    </source>
</evidence>
<keyword evidence="1" id="KW-0812">Transmembrane</keyword>
<dbReference type="AlphaFoldDB" id="A0A0D0C4U3"/>
<feature type="transmembrane region" description="Helical" evidence="1">
    <location>
        <begin position="190"/>
        <end position="216"/>
    </location>
</feature>
<organism evidence="2 3">
    <name type="scientific">Collybiopsis luxurians FD-317 M1</name>
    <dbReference type="NCBI Taxonomy" id="944289"/>
    <lineage>
        <taxon>Eukaryota</taxon>
        <taxon>Fungi</taxon>
        <taxon>Dikarya</taxon>
        <taxon>Basidiomycota</taxon>
        <taxon>Agaricomycotina</taxon>
        <taxon>Agaricomycetes</taxon>
        <taxon>Agaricomycetidae</taxon>
        <taxon>Agaricales</taxon>
        <taxon>Marasmiineae</taxon>
        <taxon>Omphalotaceae</taxon>
        <taxon>Collybiopsis</taxon>
        <taxon>Collybiopsis luxurians</taxon>
    </lineage>
</organism>